<dbReference type="EMBL" id="BORS01000010">
    <property type="protein sequence ID" value="GIO43403.1"/>
    <property type="molecule type" value="Genomic_DNA"/>
</dbReference>
<name>A0A919Y525_9BACL</name>
<sequence>MSYTHIMEIGYSKSHDKLGCIIVGGADPIFSSNNTKLPYLVDKYIMVKTTNEELQFKVKKMNVSTSISGMINIGITIYDSEDFSKIKTGNHVFVLLDDNQSAEL</sequence>
<accession>A0A919Y525</accession>
<keyword evidence="2" id="KW-1185">Reference proteome</keyword>
<proteinExistence type="predicted"/>
<reference evidence="1" key="1">
    <citation type="submission" date="2021-03" db="EMBL/GenBank/DDBJ databases">
        <title>Antimicrobial resistance genes in bacteria isolated from Japanese honey, and their potential for conferring macrolide and lincosamide resistance in the American foulbrood pathogen Paenibacillus larvae.</title>
        <authorList>
            <person name="Okamoto M."/>
            <person name="Kumagai M."/>
            <person name="Kanamori H."/>
            <person name="Takamatsu D."/>
        </authorList>
    </citation>
    <scope>NUCLEOTIDE SEQUENCE</scope>
    <source>
        <strain evidence="1">J41TS4</strain>
    </source>
</reference>
<dbReference type="Proteomes" id="UP000678895">
    <property type="component" value="Unassembled WGS sequence"/>
</dbReference>
<evidence type="ECO:0000313" key="2">
    <source>
        <dbReference type="Proteomes" id="UP000678895"/>
    </source>
</evidence>
<protein>
    <submittedName>
        <fullName evidence="1">Uncharacterized protein</fullName>
    </submittedName>
</protein>
<gene>
    <name evidence="1" type="ORF">J41TS4_31610</name>
</gene>
<dbReference type="RefSeq" id="WP_044482387.1">
    <property type="nucleotide sequence ID" value="NZ_BORS01000010.1"/>
</dbReference>
<organism evidence="1 2">
    <name type="scientific">Paenibacillus apis</name>
    <dbReference type="NCBI Taxonomy" id="1792174"/>
    <lineage>
        <taxon>Bacteria</taxon>
        <taxon>Bacillati</taxon>
        <taxon>Bacillota</taxon>
        <taxon>Bacilli</taxon>
        <taxon>Bacillales</taxon>
        <taxon>Paenibacillaceae</taxon>
        <taxon>Paenibacillus</taxon>
    </lineage>
</organism>
<comment type="caution">
    <text evidence="1">The sequence shown here is derived from an EMBL/GenBank/DDBJ whole genome shotgun (WGS) entry which is preliminary data.</text>
</comment>
<dbReference type="AlphaFoldDB" id="A0A919Y525"/>
<evidence type="ECO:0000313" key="1">
    <source>
        <dbReference type="EMBL" id="GIO43403.1"/>
    </source>
</evidence>